<reference evidence="7 8" key="2">
    <citation type="journal article" date="2013" name="Stand. Genomic Sci.">
        <title>Complete genome sequence of Halorhodospira halophila SL1.</title>
        <authorList>
            <person name="Challacombe J.F."/>
            <person name="Majid S."/>
            <person name="Deole R."/>
            <person name="Brettin T.S."/>
            <person name="Bruce D."/>
            <person name="Delano S.F."/>
            <person name="Detter J.C."/>
            <person name="Gleasner C.D."/>
            <person name="Han C.S."/>
            <person name="Misra M."/>
            <person name="Reitenga K.G."/>
            <person name="Mikhailova N."/>
            <person name="Woyke T."/>
            <person name="Pitluck S."/>
            <person name="Nolan M."/>
            <person name="Land M.L."/>
            <person name="Saunders E."/>
            <person name="Tapia R."/>
            <person name="Lapidus A."/>
            <person name="Ivanova N."/>
            <person name="Hoff W.D."/>
        </authorList>
    </citation>
    <scope>NUCLEOTIDE SEQUENCE [LARGE SCALE GENOMIC DNA]</scope>
    <source>
        <strain evidence="8">DSM 244 / SL1</strain>
    </source>
</reference>
<dbReference type="RefSeq" id="WP_011815118.1">
    <property type="nucleotide sequence ID" value="NC_008789.1"/>
</dbReference>
<keyword evidence="8" id="KW-1185">Reference proteome</keyword>
<dbReference type="Pfam" id="PF01925">
    <property type="entry name" value="TauE"/>
    <property type="match status" value="1"/>
</dbReference>
<sequence>MAFYAQLFNDAAPPLAPRPDPAETQPVLELLIYLGAGCLAGATAGLFGVGGGIVVVPVLLLVFAALDFDAAVATHLAIGTSLATVVVTSLGSARSHYQLSAVDVPLFLRLAAGMVGGAVLGTVLAGYLDGAALQRLFGSFLLLVSLYMLSGWQPPRRGGGGGTGVLAGVGGGIGTLSAMVGVSGGTVTVPYLVWRGVAMHRAVGTSSATALPLGLTGALGYLMVGWGHPQLPSGATGYIYWPAFAGVVAASLLASSLAARLAHRVPARQLRRLFAAVLLVVALRLLLS</sequence>
<organism evidence="7 8">
    <name type="scientific">Halorhodospira halophila (strain DSM 244 / SL1)</name>
    <name type="common">Ectothiorhodospira halophila (strain DSM 244 / SL1)</name>
    <dbReference type="NCBI Taxonomy" id="349124"/>
    <lineage>
        <taxon>Bacteria</taxon>
        <taxon>Pseudomonadati</taxon>
        <taxon>Pseudomonadota</taxon>
        <taxon>Gammaproteobacteria</taxon>
        <taxon>Chromatiales</taxon>
        <taxon>Ectothiorhodospiraceae</taxon>
        <taxon>Halorhodospira</taxon>
    </lineage>
</organism>
<dbReference type="KEGG" id="hha:Hhal_2333"/>
<comment type="subcellular location">
    <subcellularLocation>
        <location evidence="6">Cell membrane</location>
        <topology evidence="6">Multi-pass membrane protein</topology>
    </subcellularLocation>
    <subcellularLocation>
        <location evidence="1">Membrane</location>
        <topology evidence="1">Multi-pass membrane protein</topology>
    </subcellularLocation>
</comment>
<feature type="transmembrane region" description="Helical" evidence="6">
    <location>
        <begin position="106"/>
        <end position="128"/>
    </location>
</feature>
<protein>
    <recommendedName>
        <fullName evidence="6">Probable membrane transporter protein</fullName>
    </recommendedName>
</protein>
<reference evidence="8" key="1">
    <citation type="submission" date="2006-12" db="EMBL/GenBank/DDBJ databases">
        <title>Complete sequence of Halorhodospira halophila SL1.</title>
        <authorList>
            <consortium name="US DOE Joint Genome Institute"/>
            <person name="Copeland A."/>
            <person name="Lucas S."/>
            <person name="Lapidus A."/>
            <person name="Barry K."/>
            <person name="Detter J.C."/>
            <person name="Glavina del Rio T."/>
            <person name="Hammon N."/>
            <person name="Israni S."/>
            <person name="Dalin E."/>
            <person name="Tice H."/>
            <person name="Pitluck S."/>
            <person name="Saunders E."/>
            <person name="Brettin T."/>
            <person name="Bruce D."/>
            <person name="Han C."/>
            <person name="Tapia R."/>
            <person name="Schmutz J."/>
            <person name="Larimer F."/>
            <person name="Land M."/>
            <person name="Hauser L."/>
            <person name="Kyrpides N."/>
            <person name="Mikhailova N."/>
            <person name="Hoff W."/>
            <person name="Richardson P."/>
        </authorList>
    </citation>
    <scope>NUCLEOTIDE SEQUENCE [LARGE SCALE GENOMIC DNA]</scope>
    <source>
        <strain evidence="8">DSM 244 / SL1</strain>
    </source>
</reference>
<keyword evidence="6" id="KW-1003">Cell membrane</keyword>
<dbReference type="AlphaFoldDB" id="A1WZI4"/>
<evidence type="ECO:0000256" key="5">
    <source>
        <dbReference type="ARBA" id="ARBA00023136"/>
    </source>
</evidence>
<keyword evidence="5 6" id="KW-0472">Membrane</keyword>
<evidence type="ECO:0000256" key="6">
    <source>
        <dbReference type="RuleBase" id="RU363041"/>
    </source>
</evidence>
<gene>
    <name evidence="7" type="ordered locus">Hhal_2333</name>
</gene>
<dbReference type="EMBL" id="CP000544">
    <property type="protein sequence ID" value="ABM63096.1"/>
    <property type="molecule type" value="Genomic_DNA"/>
</dbReference>
<evidence type="ECO:0000256" key="2">
    <source>
        <dbReference type="ARBA" id="ARBA00009142"/>
    </source>
</evidence>
<feature type="transmembrane region" description="Helical" evidence="6">
    <location>
        <begin position="70"/>
        <end position="94"/>
    </location>
</feature>
<feature type="transmembrane region" description="Helical" evidence="6">
    <location>
        <begin position="173"/>
        <end position="194"/>
    </location>
</feature>
<dbReference type="Proteomes" id="UP000000647">
    <property type="component" value="Chromosome"/>
</dbReference>
<evidence type="ECO:0000256" key="4">
    <source>
        <dbReference type="ARBA" id="ARBA00022989"/>
    </source>
</evidence>
<comment type="similarity">
    <text evidence="2 6">Belongs to the 4-toluene sulfonate uptake permease (TSUP) (TC 2.A.102) family.</text>
</comment>
<dbReference type="STRING" id="349124.Hhal_2333"/>
<dbReference type="PANTHER" id="PTHR43483:SF3">
    <property type="entry name" value="MEMBRANE TRANSPORTER PROTEIN HI_0806-RELATED"/>
    <property type="match status" value="1"/>
</dbReference>
<evidence type="ECO:0000313" key="8">
    <source>
        <dbReference type="Proteomes" id="UP000000647"/>
    </source>
</evidence>
<feature type="transmembrane region" description="Helical" evidence="6">
    <location>
        <begin position="30"/>
        <end position="63"/>
    </location>
</feature>
<keyword evidence="3 6" id="KW-0812">Transmembrane</keyword>
<feature type="transmembrane region" description="Helical" evidence="6">
    <location>
        <begin position="135"/>
        <end position="153"/>
    </location>
</feature>
<dbReference type="eggNOG" id="COG0730">
    <property type="taxonomic scope" value="Bacteria"/>
</dbReference>
<dbReference type="PANTHER" id="PTHR43483">
    <property type="entry name" value="MEMBRANE TRANSPORTER PROTEIN HI_0806-RELATED"/>
    <property type="match status" value="1"/>
</dbReference>
<dbReference type="HOGENOM" id="CLU_045498_6_0_6"/>
<evidence type="ECO:0000313" key="7">
    <source>
        <dbReference type="EMBL" id="ABM63096.1"/>
    </source>
</evidence>
<proteinExistence type="inferred from homology"/>
<evidence type="ECO:0000256" key="1">
    <source>
        <dbReference type="ARBA" id="ARBA00004141"/>
    </source>
</evidence>
<accession>A1WZI4</accession>
<dbReference type="InterPro" id="IPR002781">
    <property type="entry name" value="TM_pro_TauE-like"/>
</dbReference>
<feature type="transmembrane region" description="Helical" evidence="6">
    <location>
        <begin position="206"/>
        <end position="226"/>
    </location>
</feature>
<feature type="transmembrane region" description="Helical" evidence="6">
    <location>
        <begin position="238"/>
        <end position="258"/>
    </location>
</feature>
<name>A1WZI4_HALHL</name>
<evidence type="ECO:0000256" key="3">
    <source>
        <dbReference type="ARBA" id="ARBA00022692"/>
    </source>
</evidence>
<dbReference type="GO" id="GO:0005886">
    <property type="term" value="C:plasma membrane"/>
    <property type="evidence" value="ECO:0007669"/>
    <property type="project" value="UniProtKB-SubCell"/>
</dbReference>
<feature type="transmembrane region" description="Helical" evidence="6">
    <location>
        <begin position="270"/>
        <end position="287"/>
    </location>
</feature>
<keyword evidence="4 6" id="KW-1133">Transmembrane helix</keyword>